<proteinExistence type="predicted"/>
<evidence type="ECO:0000313" key="2">
    <source>
        <dbReference type="Proteomes" id="UP000290439"/>
    </source>
</evidence>
<dbReference type="AlphaFoldDB" id="A0A4U8VY44"/>
<dbReference type="SUPFAM" id="SSF53474">
    <property type="entry name" value="alpha/beta-Hydrolases"/>
    <property type="match status" value="1"/>
</dbReference>
<dbReference type="InterPro" id="IPR050583">
    <property type="entry name" value="Mycobacterial_A85_antigen"/>
</dbReference>
<sequence>MEVRTGDRGRRTRSRGAHILVLTLAFALGGSPGQARGAPDQPTDQPIPVRAMDAARPADNGSRLVAAVQGPGRVLDLTVHSAAMGRPITVEVLPAADSSRPAPTLYLLNGVDGGDENGAWTASKNWFTSTDAVGFFADKHVNVVMPVGGSASFYTDWRADDPKLGRHRWTTFLTEELPPVIDSALGATGANAVAGLSMAAAAVFQLAIDAPKKFRAIASYSGCVRTSDPRGQALVNTVVLGKQGDPANMWGPPSDPLWAANDPYLRADELRGTAIYVASGNGWPGPLDTLDGPGIHGDPVKLADQIVLGGMLDAVAHACTQQLRERLRELNIPATVDIRPSGTHSWGYWQQDLHNSWPMIEAALTG</sequence>
<dbReference type="PANTHER" id="PTHR48098">
    <property type="entry name" value="ENTEROCHELIN ESTERASE-RELATED"/>
    <property type="match status" value="1"/>
</dbReference>
<keyword evidence="1" id="KW-0012">Acyltransferase</keyword>
<dbReference type="Pfam" id="PF00756">
    <property type="entry name" value="Esterase"/>
    <property type="match status" value="1"/>
</dbReference>
<organism evidence="1 2">
    <name type="scientific">Nocardia cyriacigeorgica</name>
    <dbReference type="NCBI Taxonomy" id="135487"/>
    <lineage>
        <taxon>Bacteria</taxon>
        <taxon>Bacillati</taxon>
        <taxon>Actinomycetota</taxon>
        <taxon>Actinomycetes</taxon>
        <taxon>Mycobacteriales</taxon>
        <taxon>Nocardiaceae</taxon>
        <taxon>Nocardia</taxon>
    </lineage>
</organism>
<dbReference type="Proteomes" id="UP000290439">
    <property type="component" value="Chromosome"/>
</dbReference>
<accession>A0A4U8VY44</accession>
<gene>
    <name evidence="1" type="primary">fbpA_4</name>
    <name evidence="1" type="ORF">NCTC10797_01162</name>
</gene>
<evidence type="ECO:0000313" key="1">
    <source>
        <dbReference type="EMBL" id="VFA97399.1"/>
    </source>
</evidence>
<dbReference type="EMBL" id="LR215973">
    <property type="protein sequence ID" value="VFA97399.1"/>
    <property type="molecule type" value="Genomic_DNA"/>
</dbReference>
<dbReference type="EC" id="2.3.1.-" evidence="1"/>
<protein>
    <submittedName>
        <fullName evidence="1">Mycolyl transferase 85A</fullName>
        <ecNumber evidence="1">2.3.1.-</ecNumber>
    </submittedName>
</protein>
<dbReference type="InterPro" id="IPR000801">
    <property type="entry name" value="Esterase-like"/>
</dbReference>
<dbReference type="PANTHER" id="PTHR48098:SF1">
    <property type="entry name" value="DIACYLGLYCEROL ACYLTRANSFERASE_MYCOLYLTRANSFERASE AG85A"/>
    <property type="match status" value="1"/>
</dbReference>
<dbReference type="GO" id="GO:0016747">
    <property type="term" value="F:acyltransferase activity, transferring groups other than amino-acyl groups"/>
    <property type="evidence" value="ECO:0007669"/>
    <property type="project" value="TreeGrafter"/>
</dbReference>
<dbReference type="Gene3D" id="3.40.50.1820">
    <property type="entry name" value="alpha/beta hydrolase"/>
    <property type="match status" value="1"/>
</dbReference>
<dbReference type="InterPro" id="IPR029058">
    <property type="entry name" value="AB_hydrolase_fold"/>
</dbReference>
<name>A0A4U8VY44_9NOCA</name>
<keyword evidence="1" id="KW-0808">Transferase</keyword>
<reference evidence="1 2" key="1">
    <citation type="submission" date="2019-02" db="EMBL/GenBank/DDBJ databases">
        <authorList>
            <consortium name="Pathogen Informatics"/>
        </authorList>
    </citation>
    <scope>NUCLEOTIDE SEQUENCE [LARGE SCALE GENOMIC DNA]</scope>
    <source>
        <strain evidence="1 2">3012STDY6756504</strain>
    </source>
</reference>